<sequence length="188" mass="22162">MDQLCNYVRFVSGTPQSRLFISSNENDPSYYVYGQMELRNDLVQEETEPSDSRCLRTTDKVITFTESDVVFNLISGEASVVGRNHLGFMQTQNFVKLQPNEMLNRYFLVFLLNENQMVKRQLFESLQGSKVIKYTLTQLKALKINELPSIEEQRLIGRMYFNQLRLNWLLKRSSDLKYKLRINQLRRG</sequence>
<evidence type="ECO:0000313" key="3">
    <source>
        <dbReference type="EMBL" id="PKX76142.1"/>
    </source>
</evidence>
<comment type="caution">
    <text evidence="3">The sequence shown here is derived from an EMBL/GenBank/DDBJ whole genome shotgun (WGS) entry which is preliminary data.</text>
</comment>
<keyword evidence="3" id="KW-0255">Endonuclease</keyword>
<dbReference type="SUPFAM" id="SSF116734">
    <property type="entry name" value="DNA methylase specificity domain"/>
    <property type="match status" value="1"/>
</dbReference>
<keyword evidence="1" id="KW-0680">Restriction system</keyword>
<evidence type="ECO:0000256" key="2">
    <source>
        <dbReference type="ARBA" id="ARBA00023125"/>
    </source>
</evidence>
<dbReference type="GO" id="GO:0003677">
    <property type="term" value="F:DNA binding"/>
    <property type="evidence" value="ECO:0007669"/>
    <property type="project" value="UniProtKB-KW"/>
</dbReference>
<keyword evidence="3" id="KW-0540">Nuclease</keyword>
<name>A0AAX0V8P8_LATSK</name>
<evidence type="ECO:0000313" key="4">
    <source>
        <dbReference type="Proteomes" id="UP000234349"/>
    </source>
</evidence>
<protein>
    <submittedName>
        <fullName evidence="3">Restriction endonuclease subunit M</fullName>
    </submittedName>
</protein>
<dbReference type="AlphaFoldDB" id="A0AAX0V8P8"/>
<dbReference type="EMBL" id="MKGH01000055">
    <property type="protein sequence ID" value="PKX76142.1"/>
    <property type="molecule type" value="Genomic_DNA"/>
</dbReference>
<reference evidence="3 4" key="1">
    <citation type="submission" date="2016-09" db="EMBL/GenBank/DDBJ databases">
        <authorList>
            <person name="Inglin R.C."/>
        </authorList>
    </citation>
    <scope>NUCLEOTIDE SEQUENCE [LARGE SCALE GENOMIC DNA]</scope>
    <source>
        <strain evidence="3 4">RI-517</strain>
    </source>
</reference>
<dbReference type="GO" id="GO:0004519">
    <property type="term" value="F:endonuclease activity"/>
    <property type="evidence" value="ECO:0007669"/>
    <property type="project" value="UniProtKB-KW"/>
</dbReference>
<organism evidence="3 4">
    <name type="scientific">Latilactobacillus sakei</name>
    <name type="common">Lactobacillus sakei</name>
    <dbReference type="NCBI Taxonomy" id="1599"/>
    <lineage>
        <taxon>Bacteria</taxon>
        <taxon>Bacillati</taxon>
        <taxon>Bacillota</taxon>
        <taxon>Bacilli</taxon>
        <taxon>Lactobacillales</taxon>
        <taxon>Lactobacillaceae</taxon>
        <taxon>Latilactobacillus</taxon>
    </lineage>
</organism>
<keyword evidence="3" id="KW-0378">Hydrolase</keyword>
<dbReference type="Gene3D" id="3.90.220.20">
    <property type="entry name" value="DNA methylase specificity domains"/>
    <property type="match status" value="1"/>
</dbReference>
<dbReference type="InterPro" id="IPR044946">
    <property type="entry name" value="Restrct_endonuc_typeI_TRD_sf"/>
</dbReference>
<proteinExistence type="predicted"/>
<keyword evidence="2" id="KW-0238">DNA-binding</keyword>
<accession>A0AAX0V8P8</accession>
<gene>
    <name evidence="3" type="ORF">CUR37_09620</name>
</gene>
<dbReference type="Proteomes" id="UP000234349">
    <property type="component" value="Unassembled WGS sequence"/>
</dbReference>
<evidence type="ECO:0000256" key="1">
    <source>
        <dbReference type="ARBA" id="ARBA00022747"/>
    </source>
</evidence>
<dbReference type="GO" id="GO:0009307">
    <property type="term" value="P:DNA restriction-modification system"/>
    <property type="evidence" value="ECO:0007669"/>
    <property type="project" value="UniProtKB-KW"/>
</dbReference>